<name>A0AAV2KSN6_KNICA</name>
<evidence type="ECO:0000313" key="3">
    <source>
        <dbReference type="EMBL" id="CAL1590334.1"/>
    </source>
</evidence>
<feature type="compositionally biased region" description="Basic and acidic residues" evidence="2">
    <location>
        <begin position="341"/>
        <end position="352"/>
    </location>
</feature>
<proteinExistence type="inferred from homology"/>
<evidence type="ECO:0000313" key="4">
    <source>
        <dbReference type="Proteomes" id="UP001497482"/>
    </source>
</evidence>
<protein>
    <recommendedName>
        <fullName evidence="5">PC-esterase domain-containing protein 1A-like</fullName>
    </recommendedName>
</protein>
<dbReference type="Proteomes" id="UP001497482">
    <property type="component" value="Chromosome 19"/>
</dbReference>
<evidence type="ECO:0000256" key="2">
    <source>
        <dbReference type="SAM" id="MobiDB-lite"/>
    </source>
</evidence>
<feature type="region of interest" description="Disordered" evidence="2">
    <location>
        <begin position="330"/>
        <end position="355"/>
    </location>
</feature>
<sequence length="753" mass="86422">MKEVRSIAHEQVVKLLHNKFVVVVGDSIQRGVYKDLVTLLQTDKYLTDSQLRSKGELSFEQDALVEGGSLGALHNGVEYKEVRQYKSEHHLLRFYFITRVFSSYMRSILSDFIRGPKPDILIINSCVWDISRYNGEWTRDYKEDLHQLFEELKALLPMETLVIWNMTMPLAQKIRGGFLVAEIEDRMPHLRSDVIEANFYSGTLADAYGLDVLDLHYNFRFHLQHRVKDGVHWNAIAHRMISGFLLRHVAHAWGVTVPPPPPAEKIEPPPPQTRSRTTGVPLLQTPQWHWPPPNYFNCAPSQTPYFLNPPLYTQSVFSLRPLQTLQPRASDFYSDTPPAHQEQEVQRSRRSTDGYYCTQRSRSTDRYYCRQEEEHRQVLLHTEEHRQVLLHTEEQEEHRQVLLHTEEHRYYCTQEHRRVLLHTGAQTGTTAHRSTDGYYCTQEHRRVLLHTGAQTGTTAHRSTDGYYCTQEHRRVLLHTGAQTGTTAHRSTDGYYCTQEHRRVLLHTGAQTGTTAHRSTEGYYCTQEHRRVLLHTGAQKGTTAHRSTDRYYCTQEHRQVLLHTEEQEQEEHRQVLLHTEEQEQEEHRQVLLHTEEQEQEEHRQVLLHTEEQEQEEHRQVLLHTEEQEQEEHRQVLLHTEEQEQEKHRQEEVAETRTTAAHVTTATGPDGLVTTATGPDGLVTTATGPDGLVTTATGPDGLVTTTTGPDGLVTTATGPDGLVTTATGPNGLVTTATGPYGLVTTATRPDMLLSF</sequence>
<reference evidence="3 4" key="1">
    <citation type="submission" date="2024-04" db="EMBL/GenBank/DDBJ databases">
        <authorList>
            <person name="Waldvogel A.-M."/>
            <person name="Schoenle A."/>
        </authorList>
    </citation>
    <scope>NUCLEOTIDE SEQUENCE [LARGE SCALE GENOMIC DNA]</scope>
</reference>
<comment type="similarity">
    <text evidence="1">Belongs to the PC-esterase family.</text>
</comment>
<dbReference type="PANTHER" id="PTHR14469:SF0">
    <property type="entry name" value="FAMILY WITH SEQUENCE SIMILARITY 113"/>
    <property type="match status" value="1"/>
</dbReference>
<organism evidence="3 4">
    <name type="scientific">Knipowitschia caucasica</name>
    <name type="common">Caucasian dwarf goby</name>
    <name type="synonym">Pomatoschistus caucasicus</name>
    <dbReference type="NCBI Taxonomy" id="637954"/>
    <lineage>
        <taxon>Eukaryota</taxon>
        <taxon>Metazoa</taxon>
        <taxon>Chordata</taxon>
        <taxon>Craniata</taxon>
        <taxon>Vertebrata</taxon>
        <taxon>Euteleostomi</taxon>
        <taxon>Actinopterygii</taxon>
        <taxon>Neopterygii</taxon>
        <taxon>Teleostei</taxon>
        <taxon>Neoteleostei</taxon>
        <taxon>Acanthomorphata</taxon>
        <taxon>Gobiaria</taxon>
        <taxon>Gobiiformes</taxon>
        <taxon>Gobioidei</taxon>
        <taxon>Gobiidae</taxon>
        <taxon>Gobiinae</taxon>
        <taxon>Knipowitschia</taxon>
    </lineage>
</organism>
<feature type="compositionally biased region" description="Low complexity" evidence="2">
    <location>
        <begin position="692"/>
        <end position="715"/>
    </location>
</feature>
<dbReference type="AlphaFoldDB" id="A0AAV2KSN6"/>
<keyword evidence="4" id="KW-1185">Reference proteome</keyword>
<accession>A0AAV2KSN6</accession>
<dbReference type="SUPFAM" id="SSF52266">
    <property type="entry name" value="SGNH hydrolase"/>
    <property type="match status" value="1"/>
</dbReference>
<evidence type="ECO:0008006" key="5">
    <source>
        <dbReference type="Google" id="ProtNLM"/>
    </source>
</evidence>
<dbReference type="InterPro" id="IPR036514">
    <property type="entry name" value="SGNH_hydro_sf"/>
</dbReference>
<gene>
    <name evidence="3" type="ORF">KC01_LOCUS19854</name>
</gene>
<feature type="region of interest" description="Disordered" evidence="2">
    <location>
        <begin position="684"/>
        <end position="718"/>
    </location>
</feature>
<dbReference type="EMBL" id="OZ035841">
    <property type="protein sequence ID" value="CAL1590334.1"/>
    <property type="molecule type" value="Genomic_DNA"/>
</dbReference>
<dbReference type="Gene3D" id="3.40.50.1110">
    <property type="entry name" value="SGNH hydrolase"/>
    <property type="match status" value="1"/>
</dbReference>
<evidence type="ECO:0000256" key="1">
    <source>
        <dbReference type="ARBA" id="ARBA00037957"/>
    </source>
</evidence>
<dbReference type="PANTHER" id="PTHR14469">
    <property type="entry name" value="SARCOMA ANTIGEN NY-SAR-23"/>
    <property type="match status" value="1"/>
</dbReference>